<evidence type="ECO:0008006" key="2">
    <source>
        <dbReference type="Google" id="ProtNLM"/>
    </source>
</evidence>
<dbReference type="InterPro" id="IPR036890">
    <property type="entry name" value="HATPase_C_sf"/>
</dbReference>
<dbReference type="EMBL" id="BARW01008909">
    <property type="protein sequence ID" value="GAI74098.1"/>
    <property type="molecule type" value="Genomic_DNA"/>
</dbReference>
<accession>X1R0P9</accession>
<protein>
    <recommendedName>
        <fullName evidence="2">Histidine kinase/HSP90-like ATPase domain-containing protein</fullName>
    </recommendedName>
</protein>
<comment type="caution">
    <text evidence="1">The sequence shown here is derived from an EMBL/GenBank/DDBJ whole genome shotgun (WGS) entry which is preliminary data.</text>
</comment>
<name>X1R0P9_9ZZZZ</name>
<dbReference type="SUPFAM" id="SSF55874">
    <property type="entry name" value="ATPase domain of HSP90 chaperone/DNA topoisomerase II/histidine kinase"/>
    <property type="match status" value="1"/>
</dbReference>
<dbReference type="Gene3D" id="3.30.565.10">
    <property type="entry name" value="Histidine kinase-like ATPase, C-terminal domain"/>
    <property type="match status" value="1"/>
</dbReference>
<organism evidence="1">
    <name type="scientific">marine sediment metagenome</name>
    <dbReference type="NCBI Taxonomy" id="412755"/>
    <lineage>
        <taxon>unclassified sequences</taxon>
        <taxon>metagenomes</taxon>
        <taxon>ecological metagenomes</taxon>
    </lineage>
</organism>
<sequence>MNLVASEKASNLTEREILNFIFISGFSTSNIVNEVSGRGVGLDVVKQV</sequence>
<proteinExistence type="predicted"/>
<gene>
    <name evidence="1" type="ORF">S12H4_18101</name>
</gene>
<reference evidence="1" key="1">
    <citation type="journal article" date="2014" name="Front. Microbiol.">
        <title>High frequency of phylogenetically diverse reductive dehalogenase-homologous genes in deep subseafloor sedimentary metagenomes.</title>
        <authorList>
            <person name="Kawai M."/>
            <person name="Futagami T."/>
            <person name="Toyoda A."/>
            <person name="Takaki Y."/>
            <person name="Nishi S."/>
            <person name="Hori S."/>
            <person name="Arai W."/>
            <person name="Tsubouchi T."/>
            <person name="Morono Y."/>
            <person name="Uchiyama I."/>
            <person name="Ito T."/>
            <person name="Fujiyama A."/>
            <person name="Inagaki F."/>
            <person name="Takami H."/>
        </authorList>
    </citation>
    <scope>NUCLEOTIDE SEQUENCE</scope>
    <source>
        <strain evidence="1">Expedition CK06-06</strain>
    </source>
</reference>
<dbReference type="AlphaFoldDB" id="X1R0P9"/>
<evidence type="ECO:0000313" key="1">
    <source>
        <dbReference type="EMBL" id="GAI74098.1"/>
    </source>
</evidence>